<comment type="caution">
    <text evidence="2">The sequence shown here is derived from an EMBL/GenBank/DDBJ whole genome shotgun (WGS) entry which is preliminary data.</text>
</comment>
<dbReference type="AlphaFoldDB" id="A0A9D2TLA4"/>
<keyword evidence="1" id="KW-0472">Membrane</keyword>
<dbReference type="Proteomes" id="UP000823918">
    <property type="component" value="Unassembled WGS sequence"/>
</dbReference>
<dbReference type="EMBL" id="DWWA01000048">
    <property type="protein sequence ID" value="HJC72928.1"/>
    <property type="molecule type" value="Genomic_DNA"/>
</dbReference>
<evidence type="ECO:0000313" key="3">
    <source>
        <dbReference type="Proteomes" id="UP000823918"/>
    </source>
</evidence>
<organism evidence="2 3">
    <name type="scientific">Candidatus Ruthenibacterium merdavium</name>
    <dbReference type="NCBI Taxonomy" id="2838752"/>
    <lineage>
        <taxon>Bacteria</taxon>
        <taxon>Bacillati</taxon>
        <taxon>Bacillota</taxon>
        <taxon>Clostridia</taxon>
        <taxon>Eubacteriales</taxon>
        <taxon>Oscillospiraceae</taxon>
        <taxon>Ruthenibacterium</taxon>
    </lineage>
</organism>
<sequence>MYKCKTRNLSLGIGVFLILLLCVPVIIFCTFNLFNPEISLRDKGIDIAGLGVFGWALIYCLRSALAAEEIEIEFNEYNVIFHFSAAQEKEMTWESLKEQLLSGDVRLEPPPTALPGFLFVFQKQDEETPAISIPVYFFHSGYQELRQTMKENGIFEIVKSQSLP</sequence>
<accession>A0A9D2TLA4</accession>
<feature type="transmembrane region" description="Helical" evidence="1">
    <location>
        <begin position="12"/>
        <end position="35"/>
    </location>
</feature>
<protein>
    <submittedName>
        <fullName evidence="2">Uncharacterized protein</fullName>
    </submittedName>
</protein>
<feature type="transmembrane region" description="Helical" evidence="1">
    <location>
        <begin position="47"/>
        <end position="65"/>
    </location>
</feature>
<keyword evidence="1" id="KW-0812">Transmembrane</keyword>
<gene>
    <name evidence="2" type="ORF">H9698_09085</name>
</gene>
<name>A0A9D2TLA4_9FIRM</name>
<proteinExistence type="predicted"/>
<evidence type="ECO:0000313" key="2">
    <source>
        <dbReference type="EMBL" id="HJC72928.1"/>
    </source>
</evidence>
<evidence type="ECO:0000256" key="1">
    <source>
        <dbReference type="SAM" id="Phobius"/>
    </source>
</evidence>
<reference evidence="2" key="2">
    <citation type="submission" date="2021-04" db="EMBL/GenBank/DDBJ databases">
        <authorList>
            <person name="Gilroy R."/>
        </authorList>
    </citation>
    <scope>NUCLEOTIDE SEQUENCE</scope>
    <source>
        <strain evidence="2">5933</strain>
    </source>
</reference>
<keyword evidence="1" id="KW-1133">Transmembrane helix</keyword>
<reference evidence="2" key="1">
    <citation type="journal article" date="2021" name="PeerJ">
        <title>Extensive microbial diversity within the chicken gut microbiome revealed by metagenomics and culture.</title>
        <authorList>
            <person name="Gilroy R."/>
            <person name="Ravi A."/>
            <person name="Getino M."/>
            <person name="Pursley I."/>
            <person name="Horton D.L."/>
            <person name="Alikhan N.F."/>
            <person name="Baker D."/>
            <person name="Gharbi K."/>
            <person name="Hall N."/>
            <person name="Watson M."/>
            <person name="Adriaenssens E.M."/>
            <person name="Foster-Nyarko E."/>
            <person name="Jarju S."/>
            <person name="Secka A."/>
            <person name="Antonio M."/>
            <person name="Oren A."/>
            <person name="Chaudhuri R.R."/>
            <person name="La Ragione R."/>
            <person name="Hildebrand F."/>
            <person name="Pallen M.J."/>
        </authorList>
    </citation>
    <scope>NUCLEOTIDE SEQUENCE</scope>
    <source>
        <strain evidence="2">5933</strain>
    </source>
</reference>